<dbReference type="SUPFAM" id="SSF52540">
    <property type="entry name" value="P-loop containing nucleoside triphosphate hydrolases"/>
    <property type="match status" value="1"/>
</dbReference>
<comment type="caution">
    <text evidence="1">The sequence shown here is derived from an EMBL/GenBank/DDBJ whole genome shotgun (WGS) entry which is preliminary data.</text>
</comment>
<evidence type="ECO:0000313" key="1">
    <source>
        <dbReference type="EMBL" id="MFC6293696.1"/>
    </source>
</evidence>
<organism evidence="1 2">
    <name type="scientific">Lactiplantibacillus daoliensis</name>
    <dbReference type="NCBI Taxonomy" id="2559916"/>
    <lineage>
        <taxon>Bacteria</taxon>
        <taxon>Bacillati</taxon>
        <taxon>Bacillota</taxon>
        <taxon>Bacilli</taxon>
        <taxon>Lactobacillales</taxon>
        <taxon>Lactobacillaceae</taxon>
        <taxon>Lactiplantibacillus</taxon>
    </lineage>
</organism>
<name>A0ABW1UF78_9LACO</name>
<dbReference type="EMBL" id="JBHSSB010000003">
    <property type="protein sequence ID" value="MFC6293696.1"/>
    <property type="molecule type" value="Genomic_DNA"/>
</dbReference>
<keyword evidence="2" id="KW-1185">Reference proteome</keyword>
<reference evidence="2" key="1">
    <citation type="journal article" date="2019" name="Int. J. Syst. Evol. Microbiol.">
        <title>The Global Catalogue of Microorganisms (GCM) 10K type strain sequencing project: providing services to taxonomists for standard genome sequencing and annotation.</title>
        <authorList>
            <consortium name="The Broad Institute Genomics Platform"/>
            <consortium name="The Broad Institute Genome Sequencing Center for Infectious Disease"/>
            <person name="Wu L."/>
            <person name="Ma J."/>
        </authorList>
    </citation>
    <scope>NUCLEOTIDE SEQUENCE [LARGE SCALE GENOMIC DNA]</scope>
    <source>
        <strain evidence="2">CCM 8934</strain>
    </source>
</reference>
<dbReference type="InterPro" id="IPR027417">
    <property type="entry name" value="P-loop_NTPase"/>
</dbReference>
<proteinExistence type="predicted"/>
<evidence type="ECO:0008006" key="3">
    <source>
        <dbReference type="Google" id="ProtNLM"/>
    </source>
</evidence>
<evidence type="ECO:0000313" key="2">
    <source>
        <dbReference type="Proteomes" id="UP001596227"/>
    </source>
</evidence>
<dbReference type="RefSeq" id="WP_137607904.1">
    <property type="nucleotide sequence ID" value="NZ_BJDH01000008.1"/>
</dbReference>
<sequence length="832" mass="92897">MDFLDAVRLTPAQSIHAVQPDVLFDELIHDAGYEYLRGSQRASLRQWSQRRDERDLVTVMGSGVGKALVGLLALQSELNRGATPVVYVCADARQAQNVVETAKHHNLPVTEYIEVAVKDDVQPAANRIIVTTIDQIVAPKSIFTMPVLEKVAMLVVDDAPACLRQLQTAMTWRIDREKYPEWYEHLLTWFENEPQTQSPIMWQALRKAVSAAVALSVPYWTLAKYQARILAGPVAPPAWIQNLANVECYIDQAGIEFQPRQLPIEQLPVLNEAVRRLFLVTSLTTGTDLVQQWGLSPSSLLAPIEVRSTGDAGEKLIITPQQFDIQLNDSRMRSYLKYLFESGLLTTNLVIIVPTDEAAIIWQKMGAKVYQSTDQKELMADLTGTKLMMAVVIDGYRHLDLRGAASHCLVLDGLPNPNRLADRIALQRDPGARAKIRTIVELIEAGLGRTVRSGADSSLVFLLGDQLQALTVMPEIQELFSPQTRAQLQFSQKLGTAIKKTSRTASDITIKLNQLIKAVLTRDPRWRAIYHENINYNYRQIKSVAYCSIKAAQAAQIRQANQLALAGKFQEAATLISEVAQPTAATLEQQATYQYQIDPAKALVIQKQAYRENPAYLRPAGVAYLPVPRPELTTGKRLKAYLEALNFDNGNDLAIYFEARVMPLDVKADFLTEDFQRALAWVGMLVGFETTRPTVEMIAEPSELWRGLKQDIVFQINLPDDPVGGAVMTQAAIEWYQAEYGDASAQLVLVQTKRTLTLPTNLIRATRVLTATKVEELVRKIDCLAEKLSARMPSEWTADALESLMRAEKLTMADFVENFTVPARKAKKVNHG</sequence>
<accession>A0ABW1UF78</accession>
<dbReference type="Proteomes" id="UP001596227">
    <property type="component" value="Unassembled WGS sequence"/>
</dbReference>
<dbReference type="Gene3D" id="3.40.50.300">
    <property type="entry name" value="P-loop containing nucleotide triphosphate hydrolases"/>
    <property type="match status" value="1"/>
</dbReference>
<gene>
    <name evidence="1" type="ORF">ACFQH1_00325</name>
</gene>
<protein>
    <recommendedName>
        <fullName evidence="3">Helicase ATP-binding domain-containing protein</fullName>
    </recommendedName>
</protein>